<dbReference type="Pfam" id="PF01063">
    <property type="entry name" value="Aminotran_4"/>
    <property type="match status" value="1"/>
</dbReference>
<dbReference type="EC" id="2.6.1.21" evidence="2"/>
<dbReference type="KEGG" id="smam:Mal15_40360"/>
<dbReference type="CDD" id="cd00449">
    <property type="entry name" value="PLPDE_IV"/>
    <property type="match status" value="1"/>
</dbReference>
<dbReference type="InterPro" id="IPR001544">
    <property type="entry name" value="Aminotrans_IV"/>
</dbReference>
<sequence length="298" mass="33209">MESDPSASDSDRPQVPRAVRLAYHNGQWIPGDKLCIPMRDPAVTQAVTAVERVRVYNGRLFQIDRHLDRWQHTTDALAITGLPSRQELAEQIDEVIRRNDAWLQTQNEFGVLWFASPGIAGSPTLVIDLYPIDSALMQRRINSGSPLIVTSVRQPSAECWPRNIKVRCRLHYYLADREATRQNPGSLGILLDSDGSITETSIANVLIVHAGEVVSPPDDQVLQGVSRDVVRELCDALDIPWRERRIYPDELRAADEVLLTGTSCGLWFANSIDGSPLRSAGPVYQRLRAGFDALVADH</sequence>
<keyword evidence="2" id="KW-0808">Transferase</keyword>
<dbReference type="Gene3D" id="3.30.470.10">
    <property type="match status" value="1"/>
</dbReference>
<organism evidence="2 3">
    <name type="scientific">Stieleria maiorica</name>
    <dbReference type="NCBI Taxonomy" id="2795974"/>
    <lineage>
        <taxon>Bacteria</taxon>
        <taxon>Pseudomonadati</taxon>
        <taxon>Planctomycetota</taxon>
        <taxon>Planctomycetia</taxon>
        <taxon>Pirellulales</taxon>
        <taxon>Pirellulaceae</taxon>
        <taxon>Stieleria</taxon>
    </lineage>
</organism>
<dbReference type="Proteomes" id="UP000321353">
    <property type="component" value="Chromosome"/>
</dbReference>
<evidence type="ECO:0000313" key="2">
    <source>
        <dbReference type="EMBL" id="QEF99969.1"/>
    </source>
</evidence>
<reference evidence="2 3" key="1">
    <citation type="submission" date="2019-02" db="EMBL/GenBank/DDBJ databases">
        <title>Planctomycetal bacteria perform biofilm scaping via a novel small molecule.</title>
        <authorList>
            <person name="Jeske O."/>
            <person name="Boedeker C."/>
            <person name="Wiegand S."/>
            <person name="Breitling P."/>
            <person name="Kallscheuer N."/>
            <person name="Jogler M."/>
            <person name="Rohde M."/>
            <person name="Petersen J."/>
            <person name="Medema M.H."/>
            <person name="Surup F."/>
            <person name="Jogler C."/>
        </authorList>
    </citation>
    <scope>NUCLEOTIDE SEQUENCE [LARGE SCALE GENOMIC DNA]</scope>
    <source>
        <strain evidence="2 3">Mal15</strain>
    </source>
</reference>
<dbReference type="RefSeq" id="WP_147869285.1">
    <property type="nucleotide sequence ID" value="NZ_CP036264.1"/>
</dbReference>
<keyword evidence="2" id="KW-0032">Aminotransferase</keyword>
<dbReference type="InterPro" id="IPR050571">
    <property type="entry name" value="Class-IV_PLP-Dep_Aminotrnsfr"/>
</dbReference>
<evidence type="ECO:0000313" key="3">
    <source>
        <dbReference type="Proteomes" id="UP000321353"/>
    </source>
</evidence>
<proteinExistence type="inferred from homology"/>
<dbReference type="InterPro" id="IPR043132">
    <property type="entry name" value="BCAT-like_C"/>
</dbReference>
<dbReference type="InterPro" id="IPR043131">
    <property type="entry name" value="BCAT-like_N"/>
</dbReference>
<dbReference type="PANTHER" id="PTHR42743">
    <property type="entry name" value="AMINO-ACID AMINOTRANSFERASE"/>
    <property type="match status" value="1"/>
</dbReference>
<dbReference type="EMBL" id="CP036264">
    <property type="protein sequence ID" value="QEF99969.1"/>
    <property type="molecule type" value="Genomic_DNA"/>
</dbReference>
<name>A0A5B9MHI2_9BACT</name>
<accession>A0A5B9MHI2</accession>
<keyword evidence="3" id="KW-1185">Reference proteome</keyword>
<evidence type="ECO:0000256" key="1">
    <source>
        <dbReference type="ARBA" id="ARBA00009320"/>
    </source>
</evidence>
<dbReference type="InterPro" id="IPR036038">
    <property type="entry name" value="Aminotransferase-like"/>
</dbReference>
<dbReference type="Gene3D" id="3.20.10.10">
    <property type="entry name" value="D-amino Acid Aminotransferase, subunit A, domain 2"/>
    <property type="match status" value="1"/>
</dbReference>
<dbReference type="GO" id="GO:0046394">
    <property type="term" value="P:carboxylic acid biosynthetic process"/>
    <property type="evidence" value="ECO:0007669"/>
    <property type="project" value="UniProtKB-ARBA"/>
</dbReference>
<protein>
    <submittedName>
        <fullName evidence="2">D-alanine aminotransferase</fullName>
        <ecNumber evidence="2">2.6.1.21</ecNumber>
    </submittedName>
</protein>
<comment type="similarity">
    <text evidence="1">Belongs to the class-IV pyridoxal-phosphate-dependent aminotransferase family.</text>
</comment>
<dbReference type="AlphaFoldDB" id="A0A5B9MHI2"/>
<dbReference type="GO" id="GO:0047810">
    <property type="term" value="F:D-alanine-2-oxoglutarate aminotransferase activity"/>
    <property type="evidence" value="ECO:0007669"/>
    <property type="project" value="UniProtKB-EC"/>
</dbReference>
<dbReference type="PANTHER" id="PTHR42743:SF4">
    <property type="entry name" value="BRANCHED-CHAIN-AMINO-ACID AMINOTRANSFERASE-RELATED"/>
    <property type="match status" value="1"/>
</dbReference>
<gene>
    <name evidence="2" type="primary">dat</name>
    <name evidence="2" type="ORF">Mal15_40360</name>
</gene>
<dbReference type="SUPFAM" id="SSF56752">
    <property type="entry name" value="D-aminoacid aminotransferase-like PLP-dependent enzymes"/>
    <property type="match status" value="1"/>
</dbReference>